<accession>A0A0H3EBE3</accession>
<dbReference type="SUPFAM" id="SSF53720">
    <property type="entry name" value="ALDH-like"/>
    <property type="match status" value="1"/>
</dbReference>
<keyword evidence="2 4" id="KW-0560">Oxidoreductase</keyword>
<dbReference type="OrthoDB" id="6882680at2"/>
<dbReference type="InterPro" id="IPR029510">
    <property type="entry name" value="Ald_DH_CS_GLU"/>
</dbReference>
<dbReference type="PROSITE" id="PS00687">
    <property type="entry name" value="ALDEHYDE_DEHYDR_GLU"/>
    <property type="match status" value="1"/>
</dbReference>
<dbReference type="GO" id="GO:0006081">
    <property type="term" value="P:aldehyde metabolic process"/>
    <property type="evidence" value="ECO:0007669"/>
    <property type="project" value="InterPro"/>
</dbReference>
<feature type="domain" description="Aldehyde dehydrogenase" evidence="8">
    <location>
        <begin position="3"/>
        <end position="448"/>
    </location>
</feature>
<dbReference type="PROSITE" id="PS00070">
    <property type="entry name" value="ALDEHYDE_DEHYDR_CYS"/>
    <property type="match status" value="1"/>
</dbReference>
<dbReference type="AlphaFoldDB" id="A0A0H3EBE3"/>
<dbReference type="eggNOG" id="COG1012">
    <property type="taxonomic scope" value="Bacteria"/>
</dbReference>
<protein>
    <recommendedName>
        <fullName evidence="4">Aldehyde dehydrogenase</fullName>
    </recommendedName>
</protein>
<comment type="similarity">
    <text evidence="1 4 7">Belongs to the aldehyde dehydrogenase family.</text>
</comment>
<dbReference type="GO" id="GO:0004029">
    <property type="term" value="F:aldehyde dehydrogenase (NAD+) activity"/>
    <property type="evidence" value="ECO:0007669"/>
    <property type="project" value="TreeGrafter"/>
</dbReference>
<name>A0A0H3EBE3_BIFBP</name>
<dbReference type="PIRSF" id="PIRSF036492">
    <property type="entry name" value="ALDH"/>
    <property type="match status" value="1"/>
</dbReference>
<reference evidence="9 10" key="1">
    <citation type="journal article" date="2010" name="Proc. Natl. Acad. Sci. U.S.A.">
        <title>Genome analysis of Bifidobacterium bifidum PRL2010 reveals metabolic pathways for host-derived glycan foraging.</title>
        <authorList>
            <person name="Turroni F."/>
            <person name="Bottacini F."/>
            <person name="Foroni E."/>
            <person name="Mulder I."/>
            <person name="Kim J.H."/>
            <person name="Zomer A."/>
            <person name="Sanchez B."/>
            <person name="Bidossi A."/>
            <person name="Ferrarini A."/>
            <person name="Giubellini V."/>
            <person name="Delledonne M."/>
            <person name="Henrissat B."/>
            <person name="Coutinho P."/>
            <person name="Oggioni M."/>
            <person name="Fitzgerald G.F."/>
            <person name="Mills D."/>
            <person name="Margolles A."/>
            <person name="Kelly D."/>
            <person name="van Sinderen D."/>
            <person name="Ventura M."/>
        </authorList>
    </citation>
    <scope>NUCLEOTIDE SEQUENCE [LARGE SCALE GENOMIC DNA]</scope>
    <source>
        <strain evidence="9 10">PRL2010</strain>
    </source>
</reference>
<evidence type="ECO:0000256" key="6">
    <source>
        <dbReference type="PROSITE-ProRule" id="PRU10007"/>
    </source>
</evidence>
<dbReference type="HOGENOM" id="CLU_005391_3_1_11"/>
<evidence type="ECO:0000256" key="5">
    <source>
        <dbReference type="PIRSR" id="PIRSR036492-1"/>
    </source>
</evidence>
<dbReference type="CDD" id="cd07087">
    <property type="entry name" value="ALDH_F3-13-14_CALDH-like"/>
    <property type="match status" value="1"/>
</dbReference>
<dbReference type="FunFam" id="3.40.605.10:FF:000004">
    <property type="entry name" value="Aldehyde dehydrogenase"/>
    <property type="match status" value="1"/>
</dbReference>
<dbReference type="PANTHER" id="PTHR43570">
    <property type="entry name" value="ALDEHYDE DEHYDROGENASE"/>
    <property type="match status" value="1"/>
</dbReference>
<dbReference type="EMBL" id="CP001840">
    <property type="protein sequence ID" value="ADP36411.1"/>
    <property type="molecule type" value="Genomic_DNA"/>
</dbReference>
<evidence type="ECO:0000256" key="1">
    <source>
        <dbReference type="ARBA" id="ARBA00009986"/>
    </source>
</evidence>
<evidence type="ECO:0000256" key="2">
    <source>
        <dbReference type="ARBA" id="ARBA00023002"/>
    </source>
</evidence>
<dbReference type="InterPro" id="IPR016161">
    <property type="entry name" value="Ald_DH/histidinol_DH"/>
</dbReference>
<organism evidence="9 10">
    <name type="scientific">Bifidobacterium bifidum (strain PRL2010)</name>
    <dbReference type="NCBI Taxonomy" id="702459"/>
    <lineage>
        <taxon>Bacteria</taxon>
        <taxon>Bacillati</taxon>
        <taxon>Actinomycetota</taxon>
        <taxon>Actinomycetes</taxon>
        <taxon>Bifidobacteriales</taxon>
        <taxon>Bifidobacteriaceae</taxon>
        <taxon>Bifidobacterium</taxon>
    </lineage>
</organism>
<evidence type="ECO:0000259" key="8">
    <source>
        <dbReference type="Pfam" id="PF00171"/>
    </source>
</evidence>
<dbReference type="GO" id="GO:0005737">
    <property type="term" value="C:cytoplasm"/>
    <property type="evidence" value="ECO:0007669"/>
    <property type="project" value="TreeGrafter"/>
</dbReference>
<sequence length="483" mass="52197">MTTKETAAATTTKQAAARQRAFAQLDATFRSGVTRPLRWRKAQLDAMARMLRQNATVIARAVRADLGKPAAETALMEIGLVLDEIRFIKPRLGRWAARHPKPMHYLLQPAVGWTVAEPKGVALIISPWNYPVLLSFEPMADAIAAGNCVCMKPSELSPHTSGVMADLIARYMDPQAFRVVQGGPQETTKLLEQPFNHIFYTGGGKVGSIVMAAAAKHLTPVTLELGGKSPVFVDRTANLDVAARRIAWGRFINAGQTCVAPDYVLATSDVIEPLAGKIAKAITRFFGSDPQHSDSFGRIINARHFDRLTALLPDPKNPANGRTVCGGNTRRDGLYIAPTVLLGVKPDAPVMQEEIFGPILPILEVADAKAAVEFINARPRPLAAYAFTGSKRVRRMFEREVSCGALGFNLPLGHLISSRLPFGGVGASGMGSYHGKAGFLEFSHVKTVVGKPAVPDTLSLVYPPYDGLKKILISAVSHTPRVR</sequence>
<gene>
    <name evidence="9" type="primary">aldH</name>
    <name evidence="9" type="ordered locus">BBPR_1364</name>
</gene>
<dbReference type="PATRIC" id="fig|702459.3.peg.1412"/>
<dbReference type="InterPro" id="IPR016162">
    <property type="entry name" value="Ald_DH_N"/>
</dbReference>
<evidence type="ECO:0000256" key="7">
    <source>
        <dbReference type="RuleBase" id="RU003345"/>
    </source>
</evidence>
<dbReference type="Pfam" id="PF00171">
    <property type="entry name" value="Aldedh"/>
    <property type="match status" value="1"/>
</dbReference>
<dbReference type="InterPro" id="IPR012394">
    <property type="entry name" value="Aldehyde_DH_NAD(P)"/>
</dbReference>
<dbReference type="InterPro" id="IPR015590">
    <property type="entry name" value="Aldehyde_DH_dom"/>
</dbReference>
<dbReference type="InterPro" id="IPR016163">
    <property type="entry name" value="Ald_DH_C"/>
</dbReference>
<dbReference type="RefSeq" id="WP_013390136.1">
    <property type="nucleotide sequence ID" value="NC_014638.1"/>
</dbReference>
<dbReference type="Gene3D" id="3.40.605.10">
    <property type="entry name" value="Aldehyde Dehydrogenase, Chain A, domain 1"/>
    <property type="match status" value="1"/>
</dbReference>
<evidence type="ECO:0000256" key="3">
    <source>
        <dbReference type="ARBA" id="ARBA00023027"/>
    </source>
</evidence>
<evidence type="ECO:0000256" key="4">
    <source>
        <dbReference type="PIRNR" id="PIRNR036492"/>
    </source>
</evidence>
<dbReference type="Proteomes" id="UP000002312">
    <property type="component" value="Chromosome"/>
</dbReference>
<dbReference type="KEGG" id="bbp:BBPR_1364"/>
<feature type="active site" evidence="5">
    <location>
        <position position="258"/>
    </location>
</feature>
<proteinExistence type="inferred from homology"/>
<dbReference type="PANTHER" id="PTHR43570:SF16">
    <property type="entry name" value="ALDEHYDE DEHYDROGENASE TYPE III, ISOFORM Q"/>
    <property type="match status" value="1"/>
</dbReference>
<dbReference type="Gene3D" id="3.40.309.10">
    <property type="entry name" value="Aldehyde Dehydrogenase, Chain A, domain 2"/>
    <property type="match status" value="1"/>
</dbReference>
<evidence type="ECO:0000313" key="10">
    <source>
        <dbReference type="Proteomes" id="UP000002312"/>
    </source>
</evidence>
<dbReference type="InterPro" id="IPR016160">
    <property type="entry name" value="Ald_DH_CS_CYS"/>
</dbReference>
<keyword evidence="3" id="KW-0520">NAD</keyword>
<evidence type="ECO:0000313" key="9">
    <source>
        <dbReference type="EMBL" id="ADP36411.1"/>
    </source>
</evidence>
<dbReference type="FunFam" id="3.40.309.10:FF:000003">
    <property type="entry name" value="Aldehyde dehydrogenase"/>
    <property type="match status" value="1"/>
</dbReference>
<feature type="active site" evidence="5 6">
    <location>
        <position position="224"/>
    </location>
</feature>